<keyword evidence="3 4" id="KW-0697">Rotamase</keyword>
<evidence type="ECO:0000256" key="1">
    <source>
        <dbReference type="ARBA" id="ARBA00000971"/>
    </source>
</evidence>
<feature type="domain" description="PPIase FKBP-type" evidence="5">
    <location>
        <begin position="130"/>
        <end position="228"/>
    </location>
</feature>
<dbReference type="InterPro" id="IPR028974">
    <property type="entry name" value="TSP_type-3_rpt"/>
</dbReference>
<dbReference type="AlphaFoldDB" id="A0A8J2TQJ7"/>
<dbReference type="Gene3D" id="3.10.50.40">
    <property type="match status" value="1"/>
</dbReference>
<comment type="caution">
    <text evidence="6">The sequence shown here is derived from an EMBL/GenBank/DDBJ whole genome shotgun (WGS) entry which is preliminary data.</text>
</comment>
<dbReference type="EC" id="5.2.1.8" evidence="2 4"/>
<keyword evidence="4" id="KW-0413">Isomerase</keyword>
<dbReference type="Gene3D" id="4.10.1080.10">
    <property type="entry name" value="TSP type-3 repeat"/>
    <property type="match status" value="1"/>
</dbReference>
<comment type="catalytic activity">
    <reaction evidence="1 4">
        <text>[protein]-peptidylproline (omega=180) = [protein]-peptidylproline (omega=0)</text>
        <dbReference type="Rhea" id="RHEA:16237"/>
        <dbReference type="Rhea" id="RHEA-COMP:10747"/>
        <dbReference type="Rhea" id="RHEA-COMP:10748"/>
        <dbReference type="ChEBI" id="CHEBI:83833"/>
        <dbReference type="ChEBI" id="CHEBI:83834"/>
        <dbReference type="EC" id="5.2.1.8"/>
    </reaction>
</comment>
<dbReference type="GO" id="GO:0005509">
    <property type="term" value="F:calcium ion binding"/>
    <property type="evidence" value="ECO:0007669"/>
    <property type="project" value="InterPro"/>
</dbReference>
<organism evidence="6 7">
    <name type="scientific">Aquaticitalea lipolytica</name>
    <dbReference type="NCBI Taxonomy" id="1247562"/>
    <lineage>
        <taxon>Bacteria</taxon>
        <taxon>Pseudomonadati</taxon>
        <taxon>Bacteroidota</taxon>
        <taxon>Flavobacteriia</taxon>
        <taxon>Flavobacteriales</taxon>
        <taxon>Flavobacteriaceae</taxon>
        <taxon>Aquaticitalea</taxon>
    </lineage>
</organism>
<sequence>MKLGKLTLLVFGLMVTFSSCKKDDDSYVPPVERDRTEQQAADKDSLLLYLQTHYYNSSVFESGTNHTISEIIISELPKDAAGNYLPLPDPANNTLLIDDVTILTTTYLETEYEYYVLNLNQGGGVAPKFSYDVRVNYSGNLLDEEIFDSTVTPTTIDLLNLIQGWRLIMPTFNTAESYVENGDGTVSYDNYGLGVMFLPSGLAYYASPPFGVTAYANLIFKFELFQTEMNDHDEDGIPSHIEDLDGDENPFNDDTDADDIPNLLDLDDDGDGVLTINELQKTTYTVDTNMGEQEPVLAAGEYERSRTVSNGIITIKTVKTVDSDTNGVADYLQSSITINYNQ</sequence>
<dbReference type="InterPro" id="IPR046357">
    <property type="entry name" value="PPIase_dom_sf"/>
</dbReference>
<dbReference type="RefSeq" id="WP_188606250.1">
    <property type="nucleotide sequence ID" value="NZ_BMIC01000003.1"/>
</dbReference>
<dbReference type="PROSITE" id="PS00018">
    <property type="entry name" value="EF_HAND_1"/>
    <property type="match status" value="1"/>
</dbReference>
<dbReference type="PROSITE" id="PS50059">
    <property type="entry name" value="FKBP_PPIASE"/>
    <property type="match status" value="1"/>
</dbReference>
<evidence type="ECO:0000256" key="2">
    <source>
        <dbReference type="ARBA" id="ARBA00013194"/>
    </source>
</evidence>
<dbReference type="EMBL" id="BMIC01000003">
    <property type="protein sequence ID" value="GFZ88566.1"/>
    <property type="molecule type" value="Genomic_DNA"/>
</dbReference>
<name>A0A8J2TQJ7_9FLAO</name>
<evidence type="ECO:0000313" key="7">
    <source>
        <dbReference type="Proteomes" id="UP000598120"/>
    </source>
</evidence>
<gene>
    <name evidence="6" type="ORF">GCM10011531_20230</name>
</gene>
<evidence type="ECO:0000256" key="3">
    <source>
        <dbReference type="ARBA" id="ARBA00023110"/>
    </source>
</evidence>
<dbReference type="Proteomes" id="UP000598120">
    <property type="component" value="Unassembled WGS sequence"/>
</dbReference>
<reference evidence="6 7" key="1">
    <citation type="journal article" date="2014" name="Int. J. Syst. Evol. Microbiol.">
        <title>Complete genome sequence of Corynebacterium casei LMG S-19264T (=DSM 44701T), isolated from a smear-ripened cheese.</title>
        <authorList>
            <consortium name="US DOE Joint Genome Institute (JGI-PGF)"/>
            <person name="Walter F."/>
            <person name="Albersmeier A."/>
            <person name="Kalinowski J."/>
            <person name="Ruckert C."/>
        </authorList>
    </citation>
    <scope>NUCLEOTIDE SEQUENCE [LARGE SCALE GENOMIC DNA]</scope>
    <source>
        <strain evidence="6 7">CGMCC 1.15295</strain>
    </source>
</reference>
<evidence type="ECO:0000259" key="5">
    <source>
        <dbReference type="PROSITE" id="PS50059"/>
    </source>
</evidence>
<accession>A0A8J2TQJ7</accession>
<dbReference type="SUPFAM" id="SSF54534">
    <property type="entry name" value="FKBP-like"/>
    <property type="match status" value="1"/>
</dbReference>
<dbReference type="PROSITE" id="PS51257">
    <property type="entry name" value="PROKAR_LIPOPROTEIN"/>
    <property type="match status" value="1"/>
</dbReference>
<keyword evidence="7" id="KW-1185">Reference proteome</keyword>
<dbReference type="InterPro" id="IPR001179">
    <property type="entry name" value="PPIase_FKBP_dom"/>
</dbReference>
<dbReference type="GO" id="GO:0003755">
    <property type="term" value="F:peptidyl-prolyl cis-trans isomerase activity"/>
    <property type="evidence" value="ECO:0007669"/>
    <property type="project" value="UniProtKB-KW"/>
</dbReference>
<dbReference type="InterPro" id="IPR018247">
    <property type="entry name" value="EF_Hand_1_Ca_BS"/>
</dbReference>
<protein>
    <recommendedName>
        <fullName evidence="2 4">peptidylprolyl isomerase</fullName>
        <ecNumber evidence="2 4">5.2.1.8</ecNumber>
    </recommendedName>
</protein>
<proteinExistence type="predicted"/>
<evidence type="ECO:0000256" key="4">
    <source>
        <dbReference type="PROSITE-ProRule" id="PRU00277"/>
    </source>
</evidence>
<evidence type="ECO:0000313" key="6">
    <source>
        <dbReference type="EMBL" id="GFZ88566.1"/>
    </source>
</evidence>